<evidence type="ECO:0000256" key="4">
    <source>
        <dbReference type="ARBA" id="ARBA00022827"/>
    </source>
</evidence>
<dbReference type="PANTHER" id="PTHR42973:SF39">
    <property type="entry name" value="FAD-BINDING PCMH-TYPE DOMAIN-CONTAINING PROTEIN"/>
    <property type="match status" value="1"/>
</dbReference>
<reference evidence="7" key="1">
    <citation type="submission" date="2015-01" db="EMBL/GenBank/DDBJ databases">
        <title>The Genome Sequence of Cladophialophora bantiana CBS 173.52.</title>
        <authorList>
            <consortium name="The Broad Institute Genomics Platform"/>
            <person name="Cuomo C."/>
            <person name="de Hoog S."/>
            <person name="Gorbushina A."/>
            <person name="Stielow B."/>
            <person name="Teixiera M."/>
            <person name="Abouelleil A."/>
            <person name="Chapman S.B."/>
            <person name="Priest M."/>
            <person name="Young S.K."/>
            <person name="Wortman J."/>
            <person name="Nusbaum C."/>
            <person name="Birren B."/>
        </authorList>
    </citation>
    <scope>NUCLEOTIDE SEQUENCE [LARGE SCALE GENOMIC DNA]</scope>
    <source>
        <strain evidence="7">CBS 173.52</strain>
    </source>
</reference>
<comment type="similarity">
    <text evidence="2">Belongs to the oxygen-dependent FAD-linked oxidoreductase family.</text>
</comment>
<dbReference type="RefSeq" id="XP_016625403.1">
    <property type="nucleotide sequence ID" value="XM_016758154.1"/>
</dbReference>
<dbReference type="InterPro" id="IPR036318">
    <property type="entry name" value="FAD-bd_PCMH-like_sf"/>
</dbReference>
<keyword evidence="5" id="KW-0560">Oxidoreductase</keyword>
<dbReference type="OrthoDB" id="407275at2759"/>
<dbReference type="Gene3D" id="3.40.462.20">
    <property type="match status" value="1"/>
</dbReference>
<comment type="cofactor">
    <cofactor evidence="1">
        <name>FAD</name>
        <dbReference type="ChEBI" id="CHEBI:57692"/>
    </cofactor>
</comment>
<protein>
    <recommendedName>
        <fullName evidence="6">FAD-binding PCMH-type domain-containing protein</fullName>
    </recommendedName>
</protein>
<organism evidence="7 8">
    <name type="scientific">Cladophialophora bantiana (strain ATCC 10958 / CBS 173.52 / CDC B-1940 / NIH 8579)</name>
    <name type="common">Xylohypha bantiana</name>
    <dbReference type="NCBI Taxonomy" id="1442370"/>
    <lineage>
        <taxon>Eukaryota</taxon>
        <taxon>Fungi</taxon>
        <taxon>Dikarya</taxon>
        <taxon>Ascomycota</taxon>
        <taxon>Pezizomycotina</taxon>
        <taxon>Eurotiomycetes</taxon>
        <taxon>Chaetothyriomycetidae</taxon>
        <taxon>Chaetothyriales</taxon>
        <taxon>Herpotrichiellaceae</taxon>
        <taxon>Cladophialophora</taxon>
    </lineage>
</organism>
<feature type="domain" description="FAD-binding PCMH-type" evidence="6">
    <location>
        <begin position="56"/>
        <end position="239"/>
    </location>
</feature>
<name>A0A0D2IPK4_CLAB1</name>
<sequence length="557" mass="63019">MASVDIKGAEVEAAEIEAEMETADKIVEVFKFPIPSFSPGELEYERSVATANLLYRFSRPYFVVQPESPAQVQTIIKTAVSNRLKITVKNGGHSFAGFSTTDRGILLDLARMQDVRLHNGPNDKPVAVTLGGGAQWGHAYKALVAGRYDGYMINGGRCPTVGVSGFVLGGGLGPFTRKFGMGCDSLTEATIVTAKGDLVTVKETDDKESNEGKLFWALRGAGGGNFGVVVELKMKVQRVHDRIVAGRFTYSQLDESFMGAMRELYRFDWPVDATIDTHWVCEVKPNDASSYVRFVAYFNGEEREFRGLIDRAIGNVHPELAARMKERTLSEPSTLFLHETLVAQWWEETTRAFPSNKAYSLYTSFVFEKRFEIVNIVADKVRDWLDRFQSSFSEDEAILEVTWVHAGGHARVVESDQTAFPWRAGTYFTYIMVRWYDKWLSAKMGQFLEAFKHDLRRFSMESEAAYINFADVSLRDYASAYYGPNYPRLQEVKQIWDMYDYFHPPQGVRLPKSKDSTRNGVDWMDLPRRQWESRGALPTQKKAEFAGIIRDLTGLGF</sequence>
<dbReference type="InterPro" id="IPR016169">
    <property type="entry name" value="FAD-bd_PCMH_sub2"/>
</dbReference>
<proteinExistence type="inferred from homology"/>
<evidence type="ECO:0000259" key="6">
    <source>
        <dbReference type="PROSITE" id="PS51387"/>
    </source>
</evidence>
<dbReference type="Proteomes" id="UP000053789">
    <property type="component" value="Unassembled WGS sequence"/>
</dbReference>
<evidence type="ECO:0000256" key="3">
    <source>
        <dbReference type="ARBA" id="ARBA00022630"/>
    </source>
</evidence>
<dbReference type="EMBL" id="KN846980">
    <property type="protein sequence ID" value="KIW98734.1"/>
    <property type="molecule type" value="Genomic_DNA"/>
</dbReference>
<dbReference type="GeneID" id="27693325"/>
<dbReference type="VEuPathDB" id="FungiDB:Z519_00397"/>
<evidence type="ECO:0000256" key="2">
    <source>
        <dbReference type="ARBA" id="ARBA00005466"/>
    </source>
</evidence>
<accession>A0A0D2IPK4</accession>
<dbReference type="GO" id="GO:0016491">
    <property type="term" value="F:oxidoreductase activity"/>
    <property type="evidence" value="ECO:0007669"/>
    <property type="project" value="UniProtKB-KW"/>
</dbReference>
<dbReference type="PROSITE" id="PS51387">
    <property type="entry name" value="FAD_PCMH"/>
    <property type="match status" value="1"/>
</dbReference>
<dbReference type="InterPro" id="IPR050416">
    <property type="entry name" value="FAD-linked_Oxidoreductase"/>
</dbReference>
<keyword evidence="3" id="KW-0285">Flavoprotein</keyword>
<evidence type="ECO:0000256" key="5">
    <source>
        <dbReference type="ARBA" id="ARBA00023002"/>
    </source>
</evidence>
<dbReference type="GO" id="GO:0071949">
    <property type="term" value="F:FAD binding"/>
    <property type="evidence" value="ECO:0007669"/>
    <property type="project" value="InterPro"/>
</dbReference>
<dbReference type="InterPro" id="IPR016166">
    <property type="entry name" value="FAD-bd_PCMH"/>
</dbReference>
<dbReference type="SUPFAM" id="SSF56176">
    <property type="entry name" value="FAD-binding/transporter-associated domain-like"/>
    <property type="match status" value="1"/>
</dbReference>
<evidence type="ECO:0000256" key="1">
    <source>
        <dbReference type="ARBA" id="ARBA00001974"/>
    </source>
</evidence>
<dbReference type="Pfam" id="PF08031">
    <property type="entry name" value="BBE"/>
    <property type="match status" value="1"/>
</dbReference>
<keyword evidence="4" id="KW-0274">FAD</keyword>
<dbReference type="InterPro" id="IPR006094">
    <property type="entry name" value="Oxid_FAD_bind_N"/>
</dbReference>
<dbReference type="Gene3D" id="3.30.465.10">
    <property type="match status" value="1"/>
</dbReference>
<dbReference type="PANTHER" id="PTHR42973">
    <property type="entry name" value="BINDING OXIDOREDUCTASE, PUTATIVE (AFU_ORTHOLOGUE AFUA_1G17690)-RELATED"/>
    <property type="match status" value="1"/>
</dbReference>
<dbReference type="Pfam" id="PF01565">
    <property type="entry name" value="FAD_binding_4"/>
    <property type="match status" value="1"/>
</dbReference>
<evidence type="ECO:0000313" key="7">
    <source>
        <dbReference type="EMBL" id="KIW98734.1"/>
    </source>
</evidence>
<dbReference type="AlphaFoldDB" id="A0A0D2IPK4"/>
<dbReference type="HOGENOM" id="CLU_018354_10_2_1"/>
<gene>
    <name evidence="7" type="ORF">Z519_00397</name>
</gene>
<evidence type="ECO:0000313" key="8">
    <source>
        <dbReference type="Proteomes" id="UP000053789"/>
    </source>
</evidence>
<dbReference type="InterPro" id="IPR012951">
    <property type="entry name" value="BBE"/>
</dbReference>
<keyword evidence="8" id="KW-1185">Reference proteome</keyword>